<dbReference type="NCBIfam" id="TIGR04183">
    <property type="entry name" value="Por_Secre_tail"/>
    <property type="match status" value="1"/>
</dbReference>
<evidence type="ECO:0000313" key="2">
    <source>
        <dbReference type="EMBL" id="QDA60887.1"/>
    </source>
</evidence>
<dbReference type="Pfam" id="PF18962">
    <property type="entry name" value="Por_Secre_tail"/>
    <property type="match status" value="1"/>
</dbReference>
<feature type="domain" description="Secretion system C-terminal sorting" evidence="1">
    <location>
        <begin position="93"/>
        <end position="168"/>
    </location>
</feature>
<gene>
    <name evidence="2" type="ORF">FHG12_12570</name>
</gene>
<keyword evidence="3" id="KW-1185">Reference proteome</keyword>
<accession>A0A5B8A1A0</accession>
<proteinExistence type="predicted"/>
<protein>
    <submittedName>
        <fullName evidence="2">T9SS type A sorting domain-containing protein</fullName>
    </submittedName>
</protein>
<dbReference type="Proteomes" id="UP000305398">
    <property type="component" value="Chromosome"/>
</dbReference>
<dbReference type="AlphaFoldDB" id="A0A5B8A1A0"/>
<evidence type="ECO:0000313" key="3">
    <source>
        <dbReference type="Proteomes" id="UP000305398"/>
    </source>
</evidence>
<dbReference type="OrthoDB" id="9816167at2"/>
<dbReference type="KEGG" id="hyj:FHG12_12570"/>
<evidence type="ECO:0000259" key="1">
    <source>
        <dbReference type="Pfam" id="PF18962"/>
    </source>
</evidence>
<organism evidence="2 3">
    <name type="scientific">Hymenobacter jejuensis</name>
    <dbReference type="NCBI Taxonomy" id="2502781"/>
    <lineage>
        <taxon>Bacteria</taxon>
        <taxon>Pseudomonadati</taxon>
        <taxon>Bacteroidota</taxon>
        <taxon>Cytophagia</taxon>
        <taxon>Cytophagales</taxon>
        <taxon>Hymenobacteraceae</taxon>
        <taxon>Hymenobacter</taxon>
    </lineage>
</organism>
<reference evidence="2 3" key="1">
    <citation type="submission" date="2019-06" db="EMBL/GenBank/DDBJ databases">
        <authorList>
            <person name="Srinivasan S."/>
        </authorList>
    </citation>
    <scope>NUCLEOTIDE SEQUENCE [LARGE SCALE GENOMIC DNA]</scope>
    <source>
        <strain evidence="2 3">17J68-5</strain>
    </source>
</reference>
<name>A0A5B8A1A0_9BACT</name>
<sequence length="172" mass="18612">MPTMNLLIQSITAIFERSSWLIATPTFPHAMKTFTRITLMVLLLSAQFAAVAAALTAGKLGALPHQLQTSSPASASNTVSSLGSRTLTPTLSLYPNPARGMVMISVSQHLGQPYKLRLSNIIGREVRTITVLPEVSNNAMAVNLSDLPAGMYFYSLLLNDKVLTTKRLVLQN</sequence>
<dbReference type="InterPro" id="IPR026444">
    <property type="entry name" value="Secre_tail"/>
</dbReference>
<dbReference type="EMBL" id="CP040896">
    <property type="protein sequence ID" value="QDA60887.1"/>
    <property type="molecule type" value="Genomic_DNA"/>
</dbReference>